<dbReference type="RefSeq" id="WP_123200774.1">
    <property type="nucleotide sequence ID" value="NZ_RJMB01000006.1"/>
</dbReference>
<comment type="similarity">
    <text evidence="1">Belongs to the fructosamine kinase family.</text>
</comment>
<dbReference type="PANTHER" id="PTHR12149">
    <property type="entry name" value="FRUCTOSAMINE 3 KINASE-RELATED PROTEIN"/>
    <property type="match status" value="1"/>
</dbReference>
<keyword evidence="3" id="KW-1185">Reference proteome</keyword>
<dbReference type="EMBL" id="RJMB01000006">
    <property type="protein sequence ID" value="RNL85517.1"/>
    <property type="molecule type" value="Genomic_DNA"/>
</dbReference>
<dbReference type="Gene3D" id="3.30.200.20">
    <property type="entry name" value="Phosphorylase Kinase, domain 1"/>
    <property type="match status" value="1"/>
</dbReference>
<comment type="caution">
    <text evidence="2">The sequence shown here is derived from an EMBL/GenBank/DDBJ whole genome shotgun (WGS) entry which is preliminary data.</text>
</comment>
<dbReference type="GO" id="GO:0016301">
    <property type="term" value="F:kinase activity"/>
    <property type="evidence" value="ECO:0007669"/>
    <property type="project" value="UniProtKB-UniRule"/>
</dbReference>
<protein>
    <submittedName>
        <fullName evidence="2">Fructosamine kinase</fullName>
    </submittedName>
</protein>
<gene>
    <name evidence="2" type="ORF">EFW17_08550</name>
</gene>
<dbReference type="Pfam" id="PF03881">
    <property type="entry name" value="Fructosamin_kin"/>
    <property type="match status" value="1"/>
</dbReference>
<keyword evidence="1 2" id="KW-0418">Kinase</keyword>
<dbReference type="AlphaFoldDB" id="A0A3N0ECF2"/>
<name>A0A3N0ECF2_9ACTN</name>
<evidence type="ECO:0000256" key="1">
    <source>
        <dbReference type="PIRNR" id="PIRNR006221"/>
    </source>
</evidence>
<reference evidence="2 3" key="1">
    <citation type="submission" date="2018-11" db="EMBL/GenBank/DDBJ databases">
        <title>The genome draft of YIM 96095.</title>
        <authorList>
            <person name="Tang S.-K."/>
            <person name="Chunyu W.-X."/>
            <person name="Feng Y.-Z."/>
        </authorList>
    </citation>
    <scope>NUCLEOTIDE SEQUENCE [LARGE SCALE GENOMIC DNA]</scope>
    <source>
        <strain evidence="2 3">YIM 96095</strain>
    </source>
</reference>
<dbReference type="PANTHER" id="PTHR12149:SF8">
    <property type="entry name" value="PROTEIN-RIBULOSAMINE 3-KINASE"/>
    <property type="match status" value="1"/>
</dbReference>
<dbReference type="OrthoDB" id="5291879at2"/>
<dbReference type="InterPro" id="IPR016477">
    <property type="entry name" value="Fructo-/Ketosamine-3-kinase"/>
</dbReference>
<dbReference type="PIRSF" id="PIRSF006221">
    <property type="entry name" value="Ketosamine-3-kinase"/>
    <property type="match status" value="1"/>
</dbReference>
<organism evidence="2 3">
    <name type="scientific">Halostreptopolyspora alba</name>
    <dbReference type="NCBI Taxonomy" id="2487137"/>
    <lineage>
        <taxon>Bacteria</taxon>
        <taxon>Bacillati</taxon>
        <taxon>Actinomycetota</taxon>
        <taxon>Actinomycetes</taxon>
        <taxon>Streptosporangiales</taxon>
        <taxon>Nocardiopsidaceae</taxon>
        <taxon>Halostreptopolyspora</taxon>
    </lineage>
</organism>
<sequence>MDGHTVADRVAKLTGQEVGRATPKGGSHAWTVFRVELADGTPLFVKALPDGPEGDGFTGLFQSEAHGLDWLGQPTASLVPDVVAVDSHTLVLSWVDERPATPRAAEVLGRRLAETHTAGADSFGARNDGFIGPLPLENTPATEWPRFYAERRLAPYLRRAADRGVLTPADTRTVEKVIDSVEDLAGPPEPPARIHGDLWGGNVLWRDNDAVLIDPAAHGGHRETDLAMLALFGIPHLDRLRDSYNEVAPLAEGWRQRVALHQLHPLLVHVCLFGAAYRTTTMDAARAALRG</sequence>
<dbReference type="Gene3D" id="1.20.1270.240">
    <property type="match status" value="1"/>
</dbReference>
<dbReference type="InterPro" id="IPR011009">
    <property type="entry name" value="Kinase-like_dom_sf"/>
</dbReference>
<accession>A0A3N0ECF2</accession>
<dbReference type="Gene3D" id="1.10.510.10">
    <property type="entry name" value="Transferase(Phosphotransferase) domain 1"/>
    <property type="match status" value="1"/>
</dbReference>
<evidence type="ECO:0000313" key="2">
    <source>
        <dbReference type="EMBL" id="RNL85517.1"/>
    </source>
</evidence>
<dbReference type="SUPFAM" id="SSF56112">
    <property type="entry name" value="Protein kinase-like (PK-like)"/>
    <property type="match status" value="1"/>
</dbReference>
<keyword evidence="1" id="KW-0808">Transferase</keyword>
<proteinExistence type="inferred from homology"/>
<evidence type="ECO:0000313" key="3">
    <source>
        <dbReference type="Proteomes" id="UP000269198"/>
    </source>
</evidence>
<dbReference type="Proteomes" id="UP000269198">
    <property type="component" value="Unassembled WGS sequence"/>
</dbReference>